<proteinExistence type="predicted"/>
<evidence type="ECO:0000313" key="2">
    <source>
        <dbReference type="EMBL" id="CAB4837461.1"/>
    </source>
</evidence>
<sequence length="100" mass="11151">MKEEFSEEDKASNPPDWQTGEPVSYDMMHADLVIIVDDKSTWRWLDLGAPNVGSAKIPEKLKSYLSADGLKNLEKPEGSSWKVKAIYSALMDITGIHLAN</sequence>
<name>A0A6J7AWW0_9ZZZZ</name>
<feature type="compositionally biased region" description="Basic and acidic residues" evidence="1">
    <location>
        <begin position="1"/>
        <end position="11"/>
    </location>
</feature>
<protein>
    <submittedName>
        <fullName evidence="2">Unannotated protein</fullName>
    </submittedName>
</protein>
<gene>
    <name evidence="2" type="ORF">UFOPK3227_00479</name>
</gene>
<dbReference type="AlphaFoldDB" id="A0A6J7AWW0"/>
<dbReference type="EMBL" id="CAFAHD010000038">
    <property type="protein sequence ID" value="CAB4837461.1"/>
    <property type="molecule type" value="Genomic_DNA"/>
</dbReference>
<evidence type="ECO:0000256" key="1">
    <source>
        <dbReference type="SAM" id="MobiDB-lite"/>
    </source>
</evidence>
<feature type="region of interest" description="Disordered" evidence="1">
    <location>
        <begin position="1"/>
        <end position="22"/>
    </location>
</feature>
<reference evidence="2" key="1">
    <citation type="submission" date="2020-05" db="EMBL/GenBank/DDBJ databases">
        <authorList>
            <person name="Chiriac C."/>
            <person name="Salcher M."/>
            <person name="Ghai R."/>
            <person name="Kavagutti S V."/>
        </authorList>
    </citation>
    <scope>NUCLEOTIDE SEQUENCE</scope>
</reference>
<organism evidence="2">
    <name type="scientific">freshwater metagenome</name>
    <dbReference type="NCBI Taxonomy" id="449393"/>
    <lineage>
        <taxon>unclassified sequences</taxon>
        <taxon>metagenomes</taxon>
        <taxon>ecological metagenomes</taxon>
    </lineage>
</organism>
<accession>A0A6J7AWW0</accession>